<evidence type="ECO:0000313" key="3">
    <source>
        <dbReference type="Proteomes" id="UP000789901"/>
    </source>
</evidence>
<accession>A0ABN7WPJ7</accession>
<feature type="domain" description="Brinker DNA-binding" evidence="1">
    <location>
        <begin position="28"/>
        <end position="68"/>
    </location>
</feature>
<dbReference type="Proteomes" id="UP000789901">
    <property type="component" value="Unassembled WGS sequence"/>
</dbReference>
<protein>
    <submittedName>
        <fullName evidence="2">15713_t:CDS:1</fullName>
    </submittedName>
</protein>
<gene>
    <name evidence="2" type="ORF">GMARGA_LOCUS33122</name>
</gene>
<dbReference type="Pfam" id="PF09607">
    <property type="entry name" value="BrkDBD"/>
    <property type="match status" value="1"/>
</dbReference>
<sequence length="130" mass="15465">MFPQNRNIAKKARTNSTKVWRNLSISKKLIVIYYFERAQNNKATTRQFDIETKQVHDWKSKRQKLLNTVRFRYNQWMINNSYQFTPAGRIRKPSDSTLAQWVGEFIGELNVNDISGEEYKEAEGNSNNWE</sequence>
<dbReference type="EMBL" id="CAJVQB010054021">
    <property type="protein sequence ID" value="CAG8836622.1"/>
    <property type="molecule type" value="Genomic_DNA"/>
</dbReference>
<name>A0ABN7WPJ7_GIGMA</name>
<organism evidence="2 3">
    <name type="scientific">Gigaspora margarita</name>
    <dbReference type="NCBI Taxonomy" id="4874"/>
    <lineage>
        <taxon>Eukaryota</taxon>
        <taxon>Fungi</taxon>
        <taxon>Fungi incertae sedis</taxon>
        <taxon>Mucoromycota</taxon>
        <taxon>Glomeromycotina</taxon>
        <taxon>Glomeromycetes</taxon>
        <taxon>Diversisporales</taxon>
        <taxon>Gigasporaceae</taxon>
        <taxon>Gigaspora</taxon>
    </lineage>
</organism>
<comment type="caution">
    <text evidence="2">The sequence shown here is derived from an EMBL/GenBank/DDBJ whole genome shotgun (WGS) entry which is preliminary data.</text>
</comment>
<proteinExistence type="predicted"/>
<reference evidence="2 3" key="1">
    <citation type="submission" date="2021-06" db="EMBL/GenBank/DDBJ databases">
        <authorList>
            <person name="Kallberg Y."/>
            <person name="Tangrot J."/>
            <person name="Rosling A."/>
        </authorList>
    </citation>
    <scope>NUCLEOTIDE SEQUENCE [LARGE SCALE GENOMIC DNA]</scope>
    <source>
        <strain evidence="2 3">120-4 pot B 10/14</strain>
    </source>
</reference>
<keyword evidence="3" id="KW-1185">Reference proteome</keyword>
<evidence type="ECO:0000313" key="2">
    <source>
        <dbReference type="EMBL" id="CAG8836622.1"/>
    </source>
</evidence>
<dbReference type="InterPro" id="IPR018586">
    <property type="entry name" value="Brinker_DNA-bd"/>
</dbReference>
<evidence type="ECO:0000259" key="1">
    <source>
        <dbReference type="Pfam" id="PF09607"/>
    </source>
</evidence>